<organism evidence="1 2">
    <name type="scientific">Promicromonospora vindobonensis</name>
    <dbReference type="NCBI Taxonomy" id="195748"/>
    <lineage>
        <taxon>Bacteria</taxon>
        <taxon>Bacillati</taxon>
        <taxon>Actinomycetota</taxon>
        <taxon>Actinomycetes</taxon>
        <taxon>Micrococcales</taxon>
        <taxon>Promicromonosporaceae</taxon>
        <taxon>Promicromonospora</taxon>
    </lineage>
</organism>
<dbReference type="EMBL" id="JBHUOG010000001">
    <property type="protein sequence ID" value="MFD2792545.1"/>
    <property type="molecule type" value="Genomic_DNA"/>
</dbReference>
<evidence type="ECO:0000313" key="1">
    <source>
        <dbReference type="EMBL" id="MFD2792545.1"/>
    </source>
</evidence>
<reference evidence="2" key="1">
    <citation type="journal article" date="2019" name="Int. J. Syst. Evol. Microbiol.">
        <title>The Global Catalogue of Microorganisms (GCM) 10K type strain sequencing project: providing services to taxonomists for standard genome sequencing and annotation.</title>
        <authorList>
            <consortium name="The Broad Institute Genomics Platform"/>
            <consortium name="The Broad Institute Genome Sequencing Center for Infectious Disease"/>
            <person name="Wu L."/>
            <person name="Ma J."/>
        </authorList>
    </citation>
    <scope>NUCLEOTIDE SEQUENCE [LARGE SCALE GENOMIC DNA]</scope>
    <source>
        <strain evidence="2">CCM 7044</strain>
    </source>
</reference>
<accession>A0ABW5VQ92</accession>
<evidence type="ECO:0000313" key="2">
    <source>
        <dbReference type="Proteomes" id="UP001597479"/>
    </source>
</evidence>
<protein>
    <submittedName>
        <fullName evidence="1">Uncharacterized protein</fullName>
    </submittedName>
</protein>
<gene>
    <name evidence="1" type="ORF">ACFS27_03190</name>
</gene>
<dbReference type="Proteomes" id="UP001597479">
    <property type="component" value="Unassembled WGS sequence"/>
</dbReference>
<dbReference type="RefSeq" id="WP_377180268.1">
    <property type="nucleotide sequence ID" value="NZ_JBHUOG010000001.1"/>
</dbReference>
<proteinExistence type="predicted"/>
<sequence length="64" mass="7157">MSTNDLTGVLACEPYGFHPAEPPEGPPHDLPQREVGATLTPEDQAQLITNREHMRAAYERETNR</sequence>
<name>A0ABW5VQ92_9MICO</name>
<comment type="caution">
    <text evidence="1">The sequence shown here is derived from an EMBL/GenBank/DDBJ whole genome shotgun (WGS) entry which is preliminary data.</text>
</comment>
<keyword evidence="2" id="KW-1185">Reference proteome</keyword>